<dbReference type="RefSeq" id="WP_176977712.1">
    <property type="nucleotide sequence ID" value="NZ_JABZEO010000014.1"/>
</dbReference>
<dbReference type="AlphaFoldDB" id="A0A850RHS5"/>
<organism evidence="2 3">
    <name type="scientific">Allochromatium humboldtianum</name>
    <dbReference type="NCBI Taxonomy" id="504901"/>
    <lineage>
        <taxon>Bacteria</taxon>
        <taxon>Pseudomonadati</taxon>
        <taxon>Pseudomonadota</taxon>
        <taxon>Gammaproteobacteria</taxon>
        <taxon>Chromatiales</taxon>
        <taxon>Chromatiaceae</taxon>
        <taxon>Allochromatium</taxon>
    </lineage>
</organism>
<dbReference type="Proteomes" id="UP000592294">
    <property type="component" value="Unassembled WGS sequence"/>
</dbReference>
<evidence type="ECO:0000259" key="1">
    <source>
        <dbReference type="Pfam" id="PF00582"/>
    </source>
</evidence>
<comment type="caution">
    <text evidence="2">The sequence shown here is derived from an EMBL/GenBank/DDBJ whole genome shotgun (WGS) entry which is preliminary data.</text>
</comment>
<dbReference type="EMBL" id="JABZEO010000014">
    <property type="protein sequence ID" value="NVZ10987.1"/>
    <property type="molecule type" value="Genomic_DNA"/>
</dbReference>
<name>A0A850RHS5_9GAMM</name>
<accession>A0A850RHS5</accession>
<dbReference type="SUPFAM" id="SSF52402">
    <property type="entry name" value="Adenine nucleotide alpha hydrolases-like"/>
    <property type="match status" value="2"/>
</dbReference>
<sequence>MFSFAYDGSINGDWVSHYAVQLAGAHPDRTLRLVHVRDGGVERARLAEKLDRLRLECESQGVRLETRLLEPKSSGRFETLRPALSEGPEHFLICGTPPLDQRRGGLRGTLAERLLRELYCNVLAVRVVQPGLLGSPRRLLAPIDEQPEGFRSALPFLRLFGPQLTHLHLVLIARVGRGRLHRLSHEHGERLRVPGLAYCARVEREIAERLGLGARVMDAQVLVSDRVDHEILIAANRTKSRLIYMGVSERGRAERLRHGDPVEQVLRESTCDVAVYRGIGG</sequence>
<gene>
    <name evidence="2" type="ORF">HW932_17150</name>
</gene>
<proteinExistence type="predicted"/>
<evidence type="ECO:0000313" key="3">
    <source>
        <dbReference type="Proteomes" id="UP000592294"/>
    </source>
</evidence>
<dbReference type="Pfam" id="PF00582">
    <property type="entry name" value="Usp"/>
    <property type="match status" value="1"/>
</dbReference>
<protein>
    <submittedName>
        <fullName evidence="2">Universal stress protein</fullName>
    </submittedName>
</protein>
<keyword evidence="3" id="KW-1185">Reference proteome</keyword>
<dbReference type="Gene3D" id="3.40.50.12370">
    <property type="match status" value="1"/>
</dbReference>
<evidence type="ECO:0000313" key="2">
    <source>
        <dbReference type="EMBL" id="NVZ10987.1"/>
    </source>
</evidence>
<reference evidence="2 3" key="1">
    <citation type="submission" date="2020-06" db="EMBL/GenBank/DDBJ databases">
        <title>Whole-genome sequence of Allochromatium humboldtianum DSM 21881, type strain.</title>
        <authorList>
            <person name="Kyndt J.A."/>
            <person name="Meyer T.E."/>
        </authorList>
    </citation>
    <scope>NUCLEOTIDE SEQUENCE [LARGE SCALE GENOMIC DNA]</scope>
    <source>
        <strain evidence="2 3">DSM 21881</strain>
    </source>
</reference>
<dbReference type="InterPro" id="IPR006016">
    <property type="entry name" value="UspA"/>
</dbReference>
<feature type="domain" description="UspA" evidence="1">
    <location>
        <begin position="207"/>
        <end position="277"/>
    </location>
</feature>